<dbReference type="RefSeq" id="WP_231122303.1">
    <property type="nucleotide sequence ID" value="NZ_HG964447.1"/>
</dbReference>
<dbReference type="AlphaFoldDB" id="A0A024K686"/>
<dbReference type="Pfam" id="PF24088">
    <property type="entry name" value="DUF7373"/>
    <property type="match status" value="1"/>
</dbReference>
<dbReference type="HOGENOM" id="CLU_054533_0_0_11"/>
<reference evidence="3" key="2">
    <citation type="submission" date="2014-04" db="EMBL/GenBank/DDBJ databases">
        <authorList>
            <person name="Xu Y.W."/>
            <person name="Yang Q."/>
        </authorList>
    </citation>
    <scope>NUCLEOTIDE SEQUENCE</scope>
    <source>
        <strain evidence="3">DSM 44626</strain>
    </source>
</reference>
<dbReference type="EMBL" id="HG964447">
    <property type="protein sequence ID" value="CDO91329.1"/>
    <property type="molecule type" value="Genomic_DNA"/>
</dbReference>
<evidence type="ECO:0000259" key="1">
    <source>
        <dbReference type="Pfam" id="PF24088"/>
    </source>
</evidence>
<dbReference type="InterPro" id="IPR055797">
    <property type="entry name" value="DUF7373"/>
</dbReference>
<feature type="domain" description="DUF7373" evidence="2">
    <location>
        <begin position="283"/>
        <end position="422"/>
    </location>
</feature>
<dbReference type="PROSITE" id="PS51257">
    <property type="entry name" value="PROKAR_LIPOPROTEIN"/>
    <property type="match status" value="1"/>
</dbReference>
<protein>
    <submittedName>
        <fullName evidence="3">Uncharacterized protein</fullName>
    </submittedName>
</protein>
<reference evidence="3" key="1">
    <citation type="journal article" date="2014" name="Genome Announc.">
        <title>Draft Genome Sequence of Mycobacterium triplex DSM 44626.</title>
        <authorList>
            <person name="Sassi M."/>
            <person name="Croce O."/>
            <person name="Robert C."/>
            <person name="Raoult D."/>
            <person name="Drancourt M."/>
        </authorList>
    </citation>
    <scope>NUCLEOTIDE SEQUENCE [LARGE SCALE GENOMIC DNA]</scope>
    <source>
        <strain evidence="3">DSM 44626</strain>
    </source>
</reference>
<dbReference type="Pfam" id="PF24092">
    <property type="entry name" value="DUF7373_C"/>
    <property type="match status" value="1"/>
</dbReference>
<dbReference type="Proteomes" id="UP000028880">
    <property type="component" value="Unassembled WGS sequence"/>
</dbReference>
<name>A0A024K686_9MYCO</name>
<dbReference type="eggNOG" id="ENOG5030PKF">
    <property type="taxonomic scope" value="Bacteria"/>
</dbReference>
<evidence type="ECO:0000259" key="2">
    <source>
        <dbReference type="Pfam" id="PF24092"/>
    </source>
</evidence>
<gene>
    <name evidence="3" type="ORF">BN973_05736</name>
</gene>
<dbReference type="InterPro" id="IPR056463">
    <property type="entry name" value="DUF7373_C"/>
</dbReference>
<proteinExistence type="predicted"/>
<accession>A0A024K686</accession>
<evidence type="ECO:0000313" key="3">
    <source>
        <dbReference type="EMBL" id="CDO91329.1"/>
    </source>
</evidence>
<organism evidence="3">
    <name type="scientific">Mycobacterium triplex</name>
    <dbReference type="NCBI Taxonomy" id="47839"/>
    <lineage>
        <taxon>Bacteria</taxon>
        <taxon>Bacillati</taxon>
        <taxon>Actinomycetota</taxon>
        <taxon>Actinomycetes</taxon>
        <taxon>Mycobacteriales</taxon>
        <taxon>Mycobacteriaceae</taxon>
        <taxon>Mycobacterium</taxon>
        <taxon>Mycobacterium simiae complex</taxon>
    </lineage>
</organism>
<sequence length="425" mass="43853" precursor="true">MKIRHTSIAAARRGLSPLLLSLAVVVVVGSGCSNQVTGVAVKSGGPAPAAANAALLDPGNYPRRPRPPLGNVADDAAGRRVEAQRMADMVAGPWQIDATLISPTNAEIAPTTAFPEPTRLSALVRGDSIAAIAAAHHFVAGFVSGRATPPPPQGQAGADKPKILDNGVFRFPSPQDATDAAAAMAAADVGTIRPGNIPATRLAIPNYPNTRAYVAPLSGGFEASAFSAHGLYVFFQFAGSKESSAAVADMIAKTLDLQGPAADHFQATPVDRLASLPADPTGLLARTVPATDPNVNQGGVYSAHGSLHFRSDPVATQAMYNDAGITHVAVDRTTIYEAVDTTGAQRAADGLARIDVPFLGYHSAPGINGLPSARCFDRGPDITDLGAVRFVCIATAARYAFKATAAQEVEAHQIMAAQYLMLTAP</sequence>
<dbReference type="STRING" id="47839.BN973_05736"/>
<feature type="domain" description="DUF7373" evidence="1">
    <location>
        <begin position="70"/>
        <end position="277"/>
    </location>
</feature>